<dbReference type="EMBL" id="JABZGT010000141">
    <property type="protein sequence ID" value="MBF4809181.1"/>
    <property type="molecule type" value="Genomic_DNA"/>
</dbReference>
<dbReference type="InterPro" id="IPR003740">
    <property type="entry name" value="YitT"/>
</dbReference>
<evidence type="ECO:0000313" key="9">
    <source>
        <dbReference type="Proteomes" id="UP000772566"/>
    </source>
</evidence>
<dbReference type="Pfam" id="PF10035">
    <property type="entry name" value="DUF2179"/>
    <property type="match status" value="1"/>
</dbReference>
<accession>A0A930YSK6</accession>
<keyword evidence="4 6" id="KW-1133">Transmembrane helix</keyword>
<evidence type="ECO:0000256" key="1">
    <source>
        <dbReference type="ARBA" id="ARBA00004651"/>
    </source>
</evidence>
<protein>
    <submittedName>
        <fullName evidence="8">YitT family protein</fullName>
    </submittedName>
</protein>
<evidence type="ECO:0000256" key="6">
    <source>
        <dbReference type="SAM" id="Phobius"/>
    </source>
</evidence>
<feature type="transmembrane region" description="Helical" evidence="6">
    <location>
        <begin position="89"/>
        <end position="108"/>
    </location>
</feature>
<organism evidence="8 9">
    <name type="scientific">Lancefieldella parvula</name>
    <dbReference type="NCBI Taxonomy" id="1382"/>
    <lineage>
        <taxon>Bacteria</taxon>
        <taxon>Bacillati</taxon>
        <taxon>Actinomycetota</taxon>
        <taxon>Coriobacteriia</taxon>
        <taxon>Coriobacteriales</taxon>
        <taxon>Atopobiaceae</taxon>
        <taxon>Lancefieldella</taxon>
    </lineage>
</organism>
<evidence type="ECO:0000313" key="8">
    <source>
        <dbReference type="EMBL" id="MBF4809181.1"/>
    </source>
</evidence>
<evidence type="ECO:0000256" key="4">
    <source>
        <dbReference type="ARBA" id="ARBA00022989"/>
    </source>
</evidence>
<keyword evidence="2" id="KW-1003">Cell membrane</keyword>
<dbReference type="Gene3D" id="3.30.70.120">
    <property type="match status" value="1"/>
</dbReference>
<dbReference type="InterPro" id="IPR019264">
    <property type="entry name" value="DUF2179"/>
</dbReference>
<evidence type="ECO:0000256" key="2">
    <source>
        <dbReference type="ARBA" id="ARBA00022475"/>
    </source>
</evidence>
<sequence>MQKSTWQKTFKDSFFIVLGCAIFAVGLDVFEVPNGLAAGGITGFATVIRAVALPFGFDLPVGMQTIAMNIILMAFVAKSGNKKYLLKSVAGFLISSIFVDLFAPFLPALGANDLMLAALWGSIICGFGLGLVFRAGGNTGGTDIIAQAFSKHFSVPSGTAIIIVDIVIIIVAIPVFSLENGLYSALAIFVTGKMIDFVIDGPRSERCVYIISSEHDAIAHEILYNLNRGCTELQARGLWSGAHKPVLMCVLGRTELVQLKAIVSEIDPDALVFISEVHEAIGEGFKSFEALES</sequence>
<evidence type="ECO:0000256" key="5">
    <source>
        <dbReference type="ARBA" id="ARBA00023136"/>
    </source>
</evidence>
<reference evidence="8" key="1">
    <citation type="submission" date="2020-04" db="EMBL/GenBank/DDBJ databases">
        <title>Deep metagenomics examines the oral microbiome during advanced dental caries in children, revealing novel taxa and co-occurrences with host molecules.</title>
        <authorList>
            <person name="Baker J.L."/>
            <person name="Morton J.T."/>
            <person name="Dinis M."/>
            <person name="Alvarez R."/>
            <person name="Tran N.C."/>
            <person name="Knight R."/>
            <person name="Edlund A."/>
        </authorList>
    </citation>
    <scope>NUCLEOTIDE SEQUENCE</scope>
    <source>
        <strain evidence="8">JCVI_22A_bin.2</strain>
    </source>
</reference>
<dbReference type="PANTHER" id="PTHR33545:SF5">
    <property type="entry name" value="UPF0750 MEMBRANE PROTEIN YITT"/>
    <property type="match status" value="1"/>
</dbReference>
<dbReference type="Proteomes" id="UP000772566">
    <property type="component" value="Unassembled WGS sequence"/>
</dbReference>
<name>A0A930YSK6_9ACTN</name>
<comment type="caution">
    <text evidence="8">The sequence shown here is derived from an EMBL/GenBank/DDBJ whole genome shotgun (WGS) entry which is preliminary data.</text>
</comment>
<feature type="transmembrane region" description="Helical" evidence="6">
    <location>
        <begin position="61"/>
        <end position="77"/>
    </location>
</feature>
<dbReference type="AlphaFoldDB" id="A0A930YSK6"/>
<dbReference type="Pfam" id="PF02588">
    <property type="entry name" value="YitT_membrane"/>
    <property type="match status" value="1"/>
</dbReference>
<evidence type="ECO:0000259" key="7">
    <source>
        <dbReference type="Pfam" id="PF10035"/>
    </source>
</evidence>
<dbReference type="PANTHER" id="PTHR33545">
    <property type="entry name" value="UPF0750 MEMBRANE PROTEIN YITT-RELATED"/>
    <property type="match status" value="1"/>
</dbReference>
<comment type="subcellular location">
    <subcellularLocation>
        <location evidence="1">Cell membrane</location>
        <topology evidence="1">Multi-pass membrane protein</topology>
    </subcellularLocation>
</comment>
<keyword evidence="5 6" id="KW-0472">Membrane</keyword>
<keyword evidence="3 6" id="KW-0812">Transmembrane</keyword>
<proteinExistence type="predicted"/>
<dbReference type="InterPro" id="IPR051461">
    <property type="entry name" value="UPF0750_membrane"/>
</dbReference>
<dbReference type="InterPro" id="IPR015867">
    <property type="entry name" value="N-reg_PII/ATP_PRibTrfase_C"/>
</dbReference>
<dbReference type="GO" id="GO:0005886">
    <property type="term" value="C:plasma membrane"/>
    <property type="evidence" value="ECO:0007669"/>
    <property type="project" value="UniProtKB-SubCell"/>
</dbReference>
<dbReference type="PIRSF" id="PIRSF006483">
    <property type="entry name" value="Membrane_protein_YitT"/>
    <property type="match status" value="1"/>
</dbReference>
<gene>
    <name evidence="8" type="ORF">HXK23_03010</name>
</gene>
<feature type="transmembrane region" description="Helical" evidence="6">
    <location>
        <begin position="153"/>
        <end position="176"/>
    </location>
</feature>
<dbReference type="CDD" id="cd16380">
    <property type="entry name" value="YitT_C"/>
    <property type="match status" value="1"/>
</dbReference>
<feature type="domain" description="DUF2179" evidence="7">
    <location>
        <begin position="228"/>
        <end position="282"/>
    </location>
</feature>
<evidence type="ECO:0000256" key="3">
    <source>
        <dbReference type="ARBA" id="ARBA00022692"/>
    </source>
</evidence>
<feature type="transmembrane region" description="Helical" evidence="6">
    <location>
        <begin position="114"/>
        <end position="133"/>
    </location>
</feature>